<dbReference type="SUPFAM" id="SSF75011">
    <property type="entry name" value="3-carboxy-cis,cis-mucoante lactonizing enzyme"/>
    <property type="match status" value="1"/>
</dbReference>
<keyword evidence="3" id="KW-1185">Reference proteome</keyword>
<evidence type="ECO:0000256" key="1">
    <source>
        <dbReference type="SAM" id="MobiDB-lite"/>
    </source>
</evidence>
<sequence length="318" mass="34581">MVKLLKPDDFFAARPDPIWTFTGDDDWNSFNGFKFRTMGSRTVALLVGSRGHLAIVPVEPSDKAAVTTNDIIWQSSTQHTDNPHAAELVPAGKHAWPDGRGTAPDLFIVAAPGEGGSLAVYDIDADTAWRTPFAGGHGVLWDPTAKRLWALGNSSLSSYRIQKYAKTEQGAGEVDHTGSGWDLGDARHEIDTPLMGHDLQPDYNSHGTHLLITTPSQVFRVPKRHPGKRTSLTLPVGKPGVPSYKGSQKVKSLVRTSSGLYVWVRLQGHGFNPDAVWTDNAISVGKATDDGKIAQVATLKLPKGDWTYKARVFSTDYS</sequence>
<protein>
    <submittedName>
        <fullName evidence="2">Uncharacterized protein</fullName>
    </submittedName>
</protein>
<dbReference type="Proteomes" id="UP000539111">
    <property type="component" value="Unassembled WGS sequence"/>
</dbReference>
<reference evidence="2 3" key="1">
    <citation type="submission" date="2020-07" db="EMBL/GenBank/DDBJ databases">
        <title>Sequencing the genomes of 1000 actinobacteria strains.</title>
        <authorList>
            <person name="Klenk H.-P."/>
        </authorList>
    </citation>
    <scope>NUCLEOTIDE SEQUENCE [LARGE SCALE GENOMIC DNA]</scope>
    <source>
        <strain evidence="2 3">DSM 26341</strain>
    </source>
</reference>
<evidence type="ECO:0000313" key="2">
    <source>
        <dbReference type="EMBL" id="NYI66949.1"/>
    </source>
</evidence>
<name>A0A7Z0A9N0_9MICO</name>
<accession>A0A7Z0A9N0</accession>
<dbReference type="EMBL" id="JACBZP010000001">
    <property type="protein sequence ID" value="NYI66949.1"/>
    <property type="molecule type" value="Genomic_DNA"/>
</dbReference>
<gene>
    <name evidence="2" type="ORF">BJY26_001255</name>
</gene>
<evidence type="ECO:0000313" key="3">
    <source>
        <dbReference type="Proteomes" id="UP000539111"/>
    </source>
</evidence>
<organism evidence="2 3">
    <name type="scientific">Spelaeicoccus albus</name>
    <dbReference type="NCBI Taxonomy" id="1280376"/>
    <lineage>
        <taxon>Bacteria</taxon>
        <taxon>Bacillati</taxon>
        <taxon>Actinomycetota</taxon>
        <taxon>Actinomycetes</taxon>
        <taxon>Micrococcales</taxon>
        <taxon>Brevibacteriaceae</taxon>
        <taxon>Spelaeicoccus</taxon>
    </lineage>
</organism>
<feature type="region of interest" description="Disordered" evidence="1">
    <location>
        <begin position="222"/>
        <end position="246"/>
    </location>
</feature>
<proteinExistence type="predicted"/>
<comment type="caution">
    <text evidence="2">The sequence shown here is derived from an EMBL/GenBank/DDBJ whole genome shotgun (WGS) entry which is preliminary data.</text>
</comment>
<dbReference type="AlphaFoldDB" id="A0A7Z0A9N0"/>